<evidence type="ECO:0000313" key="5">
    <source>
        <dbReference type="Proteomes" id="UP001341281"/>
    </source>
</evidence>
<dbReference type="PANTHER" id="PTHR45023">
    <property type="match status" value="1"/>
</dbReference>
<sequence>MLLGQGTMYPPPHGSMYPPTHATMYPPHGAMFLSGWNTAEIEHTVPAAEGEDDDLEVLDAPNDSSTVGEKKGRTKLGNLNPQEDVNLVKSWLEISCDPIIGNAQRSISFWKRVAERYSFRRGPNPERTHRSLQSRWNNNINRDVGKFAGYYADALREDRSGMSDADKVSVLHFSTFVYKYVDGEGQTFGYMHCWDLLKDEPKWREPSQQGECDTSLDSNRVDVDKAGGKRPIGKDRAKAANKKCKSGDTTSSDYASKMQDMSLQKISIMQEETLRKGERFDALAAIDEKRYQEQQAHNQSIIELEREKVAIMREKHELAKAKDEKQEDERIMLQNLDECSPRLRMYYEVLQDDILAKVAARRQSRQGP</sequence>
<evidence type="ECO:0000313" key="4">
    <source>
        <dbReference type="EMBL" id="WVZ66731.1"/>
    </source>
</evidence>
<dbReference type="InterPro" id="IPR029466">
    <property type="entry name" value="NAM-associated_C"/>
</dbReference>
<keyword evidence="1" id="KW-0175">Coiled coil</keyword>
<feature type="compositionally biased region" description="Polar residues" evidence="2">
    <location>
        <begin position="206"/>
        <end position="218"/>
    </location>
</feature>
<keyword evidence="5" id="KW-1185">Reference proteome</keyword>
<feature type="compositionally biased region" description="Basic and acidic residues" evidence="2">
    <location>
        <begin position="219"/>
        <end position="238"/>
    </location>
</feature>
<proteinExistence type="predicted"/>
<dbReference type="Pfam" id="PF14303">
    <property type="entry name" value="NAM-associated"/>
    <property type="match status" value="1"/>
</dbReference>
<feature type="coiled-coil region" evidence="1">
    <location>
        <begin position="301"/>
        <end position="331"/>
    </location>
</feature>
<evidence type="ECO:0000259" key="3">
    <source>
        <dbReference type="Pfam" id="PF14303"/>
    </source>
</evidence>
<accession>A0AAQ3WM79</accession>
<organism evidence="4 5">
    <name type="scientific">Paspalum notatum var. saurae</name>
    <dbReference type="NCBI Taxonomy" id="547442"/>
    <lineage>
        <taxon>Eukaryota</taxon>
        <taxon>Viridiplantae</taxon>
        <taxon>Streptophyta</taxon>
        <taxon>Embryophyta</taxon>
        <taxon>Tracheophyta</taxon>
        <taxon>Spermatophyta</taxon>
        <taxon>Magnoliopsida</taxon>
        <taxon>Liliopsida</taxon>
        <taxon>Poales</taxon>
        <taxon>Poaceae</taxon>
        <taxon>PACMAD clade</taxon>
        <taxon>Panicoideae</taxon>
        <taxon>Andropogonodae</taxon>
        <taxon>Paspaleae</taxon>
        <taxon>Paspalinae</taxon>
        <taxon>Paspalum</taxon>
    </lineage>
</organism>
<gene>
    <name evidence="4" type="ORF">U9M48_015915</name>
</gene>
<protein>
    <recommendedName>
        <fullName evidence="3">No apical meristem-associated C-terminal domain-containing protein</fullName>
    </recommendedName>
</protein>
<dbReference type="Proteomes" id="UP001341281">
    <property type="component" value="Chromosome 03"/>
</dbReference>
<feature type="region of interest" description="Disordered" evidence="2">
    <location>
        <begin position="205"/>
        <end position="253"/>
    </location>
</feature>
<evidence type="ECO:0000256" key="2">
    <source>
        <dbReference type="SAM" id="MobiDB-lite"/>
    </source>
</evidence>
<dbReference type="AlphaFoldDB" id="A0AAQ3WM79"/>
<feature type="domain" description="No apical meristem-associated C-terminal" evidence="3">
    <location>
        <begin position="187"/>
        <end position="354"/>
    </location>
</feature>
<dbReference type="PANTHER" id="PTHR45023:SF4">
    <property type="entry name" value="GLYCINE-RICH PROTEIN-RELATED"/>
    <property type="match status" value="1"/>
</dbReference>
<evidence type="ECO:0000256" key="1">
    <source>
        <dbReference type="SAM" id="Coils"/>
    </source>
</evidence>
<dbReference type="EMBL" id="CP144747">
    <property type="protein sequence ID" value="WVZ66731.1"/>
    <property type="molecule type" value="Genomic_DNA"/>
</dbReference>
<reference evidence="4 5" key="1">
    <citation type="submission" date="2024-02" db="EMBL/GenBank/DDBJ databases">
        <title>High-quality chromosome-scale genome assembly of Pensacola bahiagrass (Paspalum notatum Flugge var. saurae).</title>
        <authorList>
            <person name="Vega J.M."/>
            <person name="Podio M."/>
            <person name="Orjuela J."/>
            <person name="Siena L.A."/>
            <person name="Pessino S.C."/>
            <person name="Combes M.C."/>
            <person name="Mariac C."/>
            <person name="Albertini E."/>
            <person name="Pupilli F."/>
            <person name="Ortiz J.P.A."/>
            <person name="Leblanc O."/>
        </authorList>
    </citation>
    <scope>NUCLEOTIDE SEQUENCE [LARGE SCALE GENOMIC DNA]</scope>
    <source>
        <strain evidence="4">R1</strain>
        <tissue evidence="4">Leaf</tissue>
    </source>
</reference>
<name>A0AAQ3WM79_PASNO</name>